<proteinExistence type="predicted"/>
<sequence>MPPAPPGPAGVCRSAKNCDFCKLLETQLRKTGLPLDFQGAWIRVELFYCWRNRICQNQVDDFDSGDAFGLLGLKARVCGKLKQEDKFTGLVWLKFTIDADEALLKSADNKPRSTFLPTRLVDLGCYDKSSQFARLVTKEEAYSERRTFPMYVALSYRWGSLEQAATQTKTTPSNIHDRMTSINLQAVSKVIQDAAIVCKLFGVRYLWVDALCIIQGDMQDWERESTNMGNIFRNAYFTIGTASINSCNESFLSQNANTLEVPFVSRIDPKVKGTYRLIGSHHEDGNSNCIIYSEDTENFEGSWMSRGWVFQEIAMSSRLLKFGRTMVILEYEGSRYGFSAVDSRVDYSHWRDLVESYSDRELTFEKDKLLAISGLARFYAEHLKDHYLAGIWKSDLYISLFWYKPPDPYSERRTLHSLINTITSHRSYIAPSWSWASEKGYIEFGIWGFHPKVLEYQATVECNIIEAQCILGQLDPFGIVHGGYIRISAKVLRLQKKEFLFTPTPCWQKGHYDWYLDGETPVMQTFLDGNPRKGDPKNNQLVFLLLGSCNDYGIKARHIVGDDNDETGNDAFQEGKRCAYGLVLYPAQGANTFYRVGLFSSQVQNHKPHGGLKFCKTWEVEAVTII</sequence>
<dbReference type="Proteomes" id="UP000813427">
    <property type="component" value="Unassembled WGS sequence"/>
</dbReference>
<evidence type="ECO:0000313" key="2">
    <source>
        <dbReference type="EMBL" id="KAH7256092.1"/>
    </source>
</evidence>
<dbReference type="AlphaFoldDB" id="A0A8K0S3L8"/>
<organism evidence="2 3">
    <name type="scientific">Fusarium tricinctum</name>
    <dbReference type="NCBI Taxonomy" id="61284"/>
    <lineage>
        <taxon>Eukaryota</taxon>
        <taxon>Fungi</taxon>
        <taxon>Dikarya</taxon>
        <taxon>Ascomycota</taxon>
        <taxon>Pezizomycotina</taxon>
        <taxon>Sordariomycetes</taxon>
        <taxon>Hypocreomycetidae</taxon>
        <taxon>Hypocreales</taxon>
        <taxon>Nectriaceae</taxon>
        <taxon>Fusarium</taxon>
        <taxon>Fusarium tricinctum species complex</taxon>
    </lineage>
</organism>
<evidence type="ECO:0000313" key="3">
    <source>
        <dbReference type="Proteomes" id="UP000813427"/>
    </source>
</evidence>
<dbReference type="Pfam" id="PF06985">
    <property type="entry name" value="HET"/>
    <property type="match status" value="1"/>
</dbReference>
<comment type="caution">
    <text evidence="2">The sequence shown here is derived from an EMBL/GenBank/DDBJ whole genome shotgun (WGS) entry which is preliminary data.</text>
</comment>
<dbReference type="PANTHER" id="PTHR33112:SF16">
    <property type="entry name" value="HETEROKARYON INCOMPATIBILITY DOMAIN-CONTAINING PROTEIN"/>
    <property type="match status" value="1"/>
</dbReference>
<accession>A0A8K0S3L8</accession>
<keyword evidence="3" id="KW-1185">Reference proteome</keyword>
<dbReference type="OrthoDB" id="2958217at2759"/>
<evidence type="ECO:0000259" key="1">
    <source>
        <dbReference type="Pfam" id="PF06985"/>
    </source>
</evidence>
<protein>
    <submittedName>
        <fullName evidence="2">Heterokaryon incompatibility protein-domain-containing protein</fullName>
    </submittedName>
</protein>
<dbReference type="EMBL" id="JAGPXF010000002">
    <property type="protein sequence ID" value="KAH7256092.1"/>
    <property type="molecule type" value="Genomic_DNA"/>
</dbReference>
<dbReference type="InterPro" id="IPR010730">
    <property type="entry name" value="HET"/>
</dbReference>
<feature type="domain" description="Heterokaryon incompatibility" evidence="1">
    <location>
        <begin position="151"/>
        <end position="312"/>
    </location>
</feature>
<reference evidence="2" key="1">
    <citation type="journal article" date="2021" name="Nat. Commun.">
        <title>Genetic determinants of endophytism in the Arabidopsis root mycobiome.</title>
        <authorList>
            <person name="Mesny F."/>
            <person name="Miyauchi S."/>
            <person name="Thiergart T."/>
            <person name="Pickel B."/>
            <person name="Atanasova L."/>
            <person name="Karlsson M."/>
            <person name="Huettel B."/>
            <person name="Barry K.W."/>
            <person name="Haridas S."/>
            <person name="Chen C."/>
            <person name="Bauer D."/>
            <person name="Andreopoulos W."/>
            <person name="Pangilinan J."/>
            <person name="LaButti K."/>
            <person name="Riley R."/>
            <person name="Lipzen A."/>
            <person name="Clum A."/>
            <person name="Drula E."/>
            <person name="Henrissat B."/>
            <person name="Kohler A."/>
            <person name="Grigoriev I.V."/>
            <person name="Martin F.M."/>
            <person name="Hacquard S."/>
        </authorList>
    </citation>
    <scope>NUCLEOTIDE SEQUENCE</scope>
    <source>
        <strain evidence="2">MPI-SDFR-AT-0068</strain>
    </source>
</reference>
<gene>
    <name evidence="2" type="ORF">BKA59DRAFT_450182</name>
</gene>
<name>A0A8K0S3L8_9HYPO</name>
<dbReference type="PANTHER" id="PTHR33112">
    <property type="entry name" value="DOMAIN PROTEIN, PUTATIVE-RELATED"/>
    <property type="match status" value="1"/>
</dbReference>